<organism evidence="2 3">
    <name type="scientific">Araneus ventricosus</name>
    <name type="common">Orbweaver spider</name>
    <name type="synonym">Epeira ventricosa</name>
    <dbReference type="NCBI Taxonomy" id="182803"/>
    <lineage>
        <taxon>Eukaryota</taxon>
        <taxon>Metazoa</taxon>
        <taxon>Ecdysozoa</taxon>
        <taxon>Arthropoda</taxon>
        <taxon>Chelicerata</taxon>
        <taxon>Arachnida</taxon>
        <taxon>Araneae</taxon>
        <taxon>Araneomorphae</taxon>
        <taxon>Entelegynae</taxon>
        <taxon>Araneoidea</taxon>
        <taxon>Araneidae</taxon>
        <taxon>Araneus</taxon>
    </lineage>
</organism>
<proteinExistence type="predicted"/>
<dbReference type="AlphaFoldDB" id="A0A4Y2SQU4"/>
<dbReference type="SUPFAM" id="SSF56672">
    <property type="entry name" value="DNA/RNA polymerases"/>
    <property type="match status" value="1"/>
</dbReference>
<name>A0A4Y2SQU4_ARAVE</name>
<dbReference type="OrthoDB" id="6503643at2759"/>
<accession>A0A4Y2SQU4</accession>
<dbReference type="Pfam" id="PF00078">
    <property type="entry name" value="RVT_1"/>
    <property type="match status" value="1"/>
</dbReference>
<evidence type="ECO:0000259" key="1">
    <source>
        <dbReference type="PROSITE" id="PS50878"/>
    </source>
</evidence>
<dbReference type="InterPro" id="IPR043502">
    <property type="entry name" value="DNA/RNA_pol_sf"/>
</dbReference>
<dbReference type="Proteomes" id="UP000499080">
    <property type="component" value="Unassembled WGS sequence"/>
</dbReference>
<feature type="domain" description="Reverse transcriptase" evidence="1">
    <location>
        <begin position="1"/>
        <end position="257"/>
    </location>
</feature>
<evidence type="ECO:0000313" key="3">
    <source>
        <dbReference type="Proteomes" id="UP000499080"/>
    </source>
</evidence>
<sequence>MIFASYQTNSTVLGQAMAAFINCFFSKIMAQRLNKYANLANEQRGFIPDDGVAQNIFLLDFVLRHAQEKCRATYIASIDLAKTFDSVSFGSVFAALTEKGIHPEFVSLVRMIYDQSSTSFEPFADHRFTPWCGVRQGDPLSPVLFNLVIDFVIRIIRGSVGIQLGDGSLTNISAYADDLILFASSSAGLQHLLDQTTKLLSGCNLEINLRKSFTIAVLADGRNKETKIDSTPRFKVRTSLIRPQSITENFKYLGVTFTPQVLGGK</sequence>
<dbReference type="InterPro" id="IPR000477">
    <property type="entry name" value="RT_dom"/>
</dbReference>
<dbReference type="PANTHER" id="PTHR19446">
    <property type="entry name" value="REVERSE TRANSCRIPTASES"/>
    <property type="match status" value="1"/>
</dbReference>
<reference evidence="2 3" key="1">
    <citation type="journal article" date="2019" name="Sci. Rep.">
        <title>Orb-weaving spider Araneus ventricosus genome elucidates the spidroin gene catalogue.</title>
        <authorList>
            <person name="Kono N."/>
            <person name="Nakamura H."/>
            <person name="Ohtoshi R."/>
            <person name="Moran D.A.P."/>
            <person name="Shinohara A."/>
            <person name="Yoshida Y."/>
            <person name="Fujiwara M."/>
            <person name="Mori M."/>
            <person name="Tomita M."/>
            <person name="Arakawa K."/>
        </authorList>
    </citation>
    <scope>NUCLEOTIDE SEQUENCE [LARGE SCALE GENOMIC DNA]</scope>
</reference>
<evidence type="ECO:0000313" key="2">
    <source>
        <dbReference type="EMBL" id="GBN90261.1"/>
    </source>
</evidence>
<dbReference type="EMBL" id="BGPR01023243">
    <property type="protein sequence ID" value="GBN90261.1"/>
    <property type="molecule type" value="Genomic_DNA"/>
</dbReference>
<gene>
    <name evidence="2" type="primary">pol_483</name>
    <name evidence="2" type="ORF">AVEN_140785_1</name>
</gene>
<protein>
    <submittedName>
        <fullName evidence="2">Retrovirus-related Pol polyprotein from type-2 retrotransposable element R2DM</fullName>
    </submittedName>
</protein>
<keyword evidence="3" id="KW-1185">Reference proteome</keyword>
<dbReference type="PROSITE" id="PS50878">
    <property type="entry name" value="RT_POL"/>
    <property type="match status" value="1"/>
</dbReference>
<dbReference type="CDD" id="cd01650">
    <property type="entry name" value="RT_nLTR_like"/>
    <property type="match status" value="1"/>
</dbReference>
<dbReference type="GO" id="GO:0071897">
    <property type="term" value="P:DNA biosynthetic process"/>
    <property type="evidence" value="ECO:0007669"/>
    <property type="project" value="UniProtKB-ARBA"/>
</dbReference>
<comment type="caution">
    <text evidence="2">The sequence shown here is derived from an EMBL/GenBank/DDBJ whole genome shotgun (WGS) entry which is preliminary data.</text>
</comment>